<name>A0ABY7YKB1_9HYPH</name>
<proteinExistence type="predicted"/>
<evidence type="ECO:0000313" key="2">
    <source>
        <dbReference type="EMBL" id="WDR01683.1"/>
    </source>
</evidence>
<evidence type="ECO:0008006" key="4">
    <source>
        <dbReference type="Google" id="ProtNLM"/>
    </source>
</evidence>
<evidence type="ECO:0000256" key="1">
    <source>
        <dbReference type="SAM" id="Phobius"/>
    </source>
</evidence>
<gene>
    <name evidence="2" type="ORF">PSQ19_13120</name>
</gene>
<dbReference type="InterPro" id="IPR029045">
    <property type="entry name" value="ClpP/crotonase-like_dom_sf"/>
</dbReference>
<reference evidence="2 3" key="1">
    <citation type="submission" date="2023-02" db="EMBL/GenBank/DDBJ databases">
        <title>Devosia algicola sp. nov., isolated from the phycosphere of marine algae.</title>
        <authorList>
            <person name="Kim J.M."/>
            <person name="Lee J.K."/>
            <person name="Choi B.J."/>
            <person name="Bayburt H."/>
            <person name="Jeon C.O."/>
        </authorList>
    </citation>
    <scope>NUCLEOTIDE SEQUENCE [LARGE SCALE GENOMIC DNA]</scope>
    <source>
        <strain evidence="2 3">G20-9</strain>
    </source>
</reference>
<sequence length="291" mass="30486">MVTTAANAHNAGRNGPFYRRTLVWLGSIDDGSIMRFAFFALLFGTLSVLYVDFRELTAADTALAAPLQPILPPFSPGGPDATSAPEITTDPAILRAPLVISLEPGGILRLTGTIEPGSDTRFAKEIAARGEYVETVSLDSPGGSVMDALAIGALIRDKGFATEVAAGALCASSCPLVLAGGVERLASDKAAIGVHQIYAAAMSTDPVALSRTAGLAISSAQSTTARVSRYLTSSGVDPALWLHALETPPDRLYYLSTEETRAPETCHKDRSLMPCGRNPYQAGTVDSPIVH</sequence>
<protein>
    <recommendedName>
        <fullName evidence="4">STAS domain-containing protein</fullName>
    </recommendedName>
</protein>
<keyword evidence="1" id="KW-0812">Transmembrane</keyword>
<keyword evidence="1" id="KW-1133">Transmembrane helix</keyword>
<keyword evidence="3" id="KW-1185">Reference proteome</keyword>
<accession>A0ABY7YKB1</accession>
<dbReference type="SUPFAM" id="SSF52096">
    <property type="entry name" value="ClpP/crotonase"/>
    <property type="match status" value="1"/>
</dbReference>
<dbReference type="RefSeq" id="WP_282218093.1">
    <property type="nucleotide sequence ID" value="NZ_CP118246.1"/>
</dbReference>
<evidence type="ECO:0000313" key="3">
    <source>
        <dbReference type="Proteomes" id="UP001220530"/>
    </source>
</evidence>
<feature type="transmembrane region" description="Helical" evidence="1">
    <location>
        <begin position="33"/>
        <end position="51"/>
    </location>
</feature>
<dbReference type="EMBL" id="CP118246">
    <property type="protein sequence ID" value="WDR01683.1"/>
    <property type="molecule type" value="Genomic_DNA"/>
</dbReference>
<dbReference type="Gene3D" id="3.90.226.10">
    <property type="entry name" value="2-enoyl-CoA Hydratase, Chain A, domain 1"/>
    <property type="match status" value="1"/>
</dbReference>
<keyword evidence="1" id="KW-0472">Membrane</keyword>
<dbReference type="Proteomes" id="UP001220530">
    <property type="component" value="Chromosome"/>
</dbReference>
<organism evidence="2 3">
    <name type="scientific">Devosia algicola</name>
    <dbReference type="NCBI Taxonomy" id="3026418"/>
    <lineage>
        <taxon>Bacteria</taxon>
        <taxon>Pseudomonadati</taxon>
        <taxon>Pseudomonadota</taxon>
        <taxon>Alphaproteobacteria</taxon>
        <taxon>Hyphomicrobiales</taxon>
        <taxon>Devosiaceae</taxon>
        <taxon>Devosia</taxon>
    </lineage>
</organism>